<evidence type="ECO:0000313" key="1">
    <source>
        <dbReference type="EMBL" id="GBP03815.1"/>
    </source>
</evidence>
<dbReference type="Proteomes" id="UP000299102">
    <property type="component" value="Unassembled WGS sequence"/>
</dbReference>
<reference evidence="1 2" key="1">
    <citation type="journal article" date="2019" name="Commun. Biol.">
        <title>The bagworm genome reveals a unique fibroin gene that provides high tensile strength.</title>
        <authorList>
            <person name="Kono N."/>
            <person name="Nakamura H."/>
            <person name="Ohtoshi R."/>
            <person name="Tomita M."/>
            <person name="Numata K."/>
            <person name="Arakawa K."/>
        </authorList>
    </citation>
    <scope>NUCLEOTIDE SEQUENCE [LARGE SCALE GENOMIC DNA]</scope>
</reference>
<gene>
    <name evidence="1" type="ORF">EVAR_2517_1</name>
</gene>
<name>A0A4C1SPA5_EUMVA</name>
<proteinExistence type="predicted"/>
<sequence>MLPLILTGHRAQDARFYRANVSCDLSGRDSRRPAPITRRAKGSTFAQCALGAANDSCLRSGGDVWDHRLSVIYEVWANQVKRDAVGGVSAARWRRGRRAAWAWRGGGLAADKERHETRRRISYRASLFVTSPTPPPHALAVYLPGHTCPLRGRRVRRTANERHYIIPIAMKLLKSKKKKRRYWVHPINRGRQDKGEFHRLVRELESDDEKFHQYFRMNQAQYEEIHSLIEGDIKSTYEIS</sequence>
<dbReference type="AlphaFoldDB" id="A0A4C1SPA5"/>
<protein>
    <submittedName>
        <fullName evidence="1">Uncharacterized protein</fullName>
    </submittedName>
</protein>
<dbReference type="EMBL" id="BGZK01000011">
    <property type="protein sequence ID" value="GBP03815.1"/>
    <property type="molecule type" value="Genomic_DNA"/>
</dbReference>
<comment type="caution">
    <text evidence="1">The sequence shown here is derived from an EMBL/GenBank/DDBJ whole genome shotgun (WGS) entry which is preliminary data.</text>
</comment>
<keyword evidence="2" id="KW-1185">Reference proteome</keyword>
<accession>A0A4C1SPA5</accession>
<organism evidence="1 2">
    <name type="scientific">Eumeta variegata</name>
    <name type="common">Bagworm moth</name>
    <name type="synonym">Eumeta japonica</name>
    <dbReference type="NCBI Taxonomy" id="151549"/>
    <lineage>
        <taxon>Eukaryota</taxon>
        <taxon>Metazoa</taxon>
        <taxon>Ecdysozoa</taxon>
        <taxon>Arthropoda</taxon>
        <taxon>Hexapoda</taxon>
        <taxon>Insecta</taxon>
        <taxon>Pterygota</taxon>
        <taxon>Neoptera</taxon>
        <taxon>Endopterygota</taxon>
        <taxon>Lepidoptera</taxon>
        <taxon>Glossata</taxon>
        <taxon>Ditrysia</taxon>
        <taxon>Tineoidea</taxon>
        <taxon>Psychidae</taxon>
        <taxon>Oiketicinae</taxon>
        <taxon>Eumeta</taxon>
    </lineage>
</organism>
<dbReference type="OrthoDB" id="2668416at2759"/>
<evidence type="ECO:0000313" key="2">
    <source>
        <dbReference type="Proteomes" id="UP000299102"/>
    </source>
</evidence>